<feature type="chain" id="PRO_5001933127" description="DUF4185 domain-containing protein" evidence="2">
    <location>
        <begin position="31"/>
        <end position="514"/>
    </location>
</feature>
<dbReference type="Pfam" id="PF13810">
    <property type="entry name" value="DUF4185"/>
    <property type="match status" value="1"/>
</dbReference>
<feature type="region of interest" description="Disordered" evidence="1">
    <location>
        <begin position="32"/>
        <end position="59"/>
    </location>
</feature>
<reference evidence="4 5" key="1">
    <citation type="journal article" date="2014" name="Genome Announc.">
        <title>Draft Genome Sequence of Propane- and Butane-Oxidizing Actinobacterium Rhodococcus ruber IEGM 231.</title>
        <authorList>
            <person name="Ivshina I.B."/>
            <person name="Kuyukina M.S."/>
            <person name="Krivoruchko A.V."/>
            <person name="Barbe V."/>
            <person name="Fischer C."/>
        </authorList>
    </citation>
    <scope>NUCLEOTIDE SEQUENCE [LARGE SCALE GENOMIC DNA]</scope>
</reference>
<feature type="compositionally biased region" description="Pro residues" evidence="1">
    <location>
        <begin position="152"/>
        <end position="170"/>
    </location>
</feature>
<name>A0A098BMJ2_9NOCA</name>
<dbReference type="AlphaFoldDB" id="A0A098BMJ2"/>
<dbReference type="RefSeq" id="WP_040273088.1">
    <property type="nucleotide sequence ID" value="NZ_CP129899.1"/>
</dbReference>
<evidence type="ECO:0000256" key="2">
    <source>
        <dbReference type="SAM" id="SignalP"/>
    </source>
</evidence>
<feature type="signal peptide" evidence="2">
    <location>
        <begin position="1"/>
        <end position="30"/>
    </location>
</feature>
<evidence type="ECO:0000256" key="1">
    <source>
        <dbReference type="SAM" id="MobiDB-lite"/>
    </source>
</evidence>
<protein>
    <recommendedName>
        <fullName evidence="3">DUF4185 domain-containing protein</fullName>
    </recommendedName>
</protein>
<dbReference type="OrthoDB" id="284233at2"/>
<gene>
    <name evidence="4" type="ORF">RHRU231_580002</name>
</gene>
<dbReference type="Proteomes" id="UP000042997">
    <property type="component" value="Unassembled WGS sequence"/>
</dbReference>
<feature type="compositionally biased region" description="Low complexity" evidence="1">
    <location>
        <begin position="117"/>
        <end position="140"/>
    </location>
</feature>
<accession>A0A098BMJ2</accession>
<evidence type="ECO:0000313" key="4">
    <source>
        <dbReference type="EMBL" id="CDZ89918.1"/>
    </source>
</evidence>
<evidence type="ECO:0000259" key="3">
    <source>
        <dbReference type="Pfam" id="PF13810"/>
    </source>
</evidence>
<organism evidence="4 5">
    <name type="scientific">Rhodococcus ruber</name>
    <dbReference type="NCBI Taxonomy" id="1830"/>
    <lineage>
        <taxon>Bacteria</taxon>
        <taxon>Bacillati</taxon>
        <taxon>Actinomycetota</taxon>
        <taxon>Actinomycetes</taxon>
        <taxon>Mycobacteriales</taxon>
        <taxon>Nocardiaceae</taxon>
        <taxon>Rhodococcus</taxon>
    </lineage>
</organism>
<feature type="region of interest" description="Disordered" evidence="1">
    <location>
        <begin position="82"/>
        <end position="189"/>
    </location>
</feature>
<dbReference type="EMBL" id="CCSD01000070">
    <property type="protein sequence ID" value="CDZ89918.1"/>
    <property type="molecule type" value="Genomic_DNA"/>
</dbReference>
<dbReference type="InterPro" id="IPR025442">
    <property type="entry name" value="DUF4185"/>
</dbReference>
<evidence type="ECO:0000313" key="5">
    <source>
        <dbReference type="Proteomes" id="UP000042997"/>
    </source>
</evidence>
<feature type="compositionally biased region" description="Pro residues" evidence="1">
    <location>
        <begin position="92"/>
        <end position="107"/>
    </location>
</feature>
<dbReference type="eggNOG" id="COG4409">
    <property type="taxonomic scope" value="Bacteria"/>
</dbReference>
<feature type="domain" description="DUF4185" evidence="3">
    <location>
        <begin position="205"/>
        <end position="510"/>
    </location>
</feature>
<proteinExistence type="predicted"/>
<keyword evidence="2" id="KW-0732">Signal</keyword>
<sequence>MARRHRTPLSALALVSLALPLLALPGHASAAPPVNSCGEEGFDPAVEPPDPGAPQLPRIDIPPVVKIPLPYPEIVPVPVPGPEPDVTRVPQEPLPADPCADPCPVPGLAPDAPDALSSGSSGSSGSAGSSGSTGSSGSSSFLPRVELDPQPETIPIPVPGPPGAPVPPAPPREDPPFEPGTVTARPTAPVVGDVELISQLTGPGSENRTDARWAVHGTDLGIAWETRPGEVALAFGDTFGAQWSPPGGAGGDWRSNVLAFSRDADLSDGLTIDAMVQDSPCHAAEILDARHVKNFETTVIPTSGFAIGDRQYLSYMSVRRWSVVPGMWYTNHGGIAYSDDHGQTWVKDPHARWDNVFGLGRFQVATMVPHGDHVYMFGTPNGRIGSVGLARVPVDDVLNPSAYQYWVHDRWMPVFEQLATPLADGAASELSVRFDAARDRWQMSYLDPIAGNIVLRESDSPQGHWSDATPLVRTADYPKAYGGFMHPWSDGRDLYFTVSEWDSYNVYLMRARLD</sequence>